<organism evidence="3 4">
    <name type="scientific">Drosophila mauritiana</name>
    <name type="common">Fruit fly</name>
    <dbReference type="NCBI Taxonomy" id="7226"/>
    <lineage>
        <taxon>Eukaryota</taxon>
        <taxon>Metazoa</taxon>
        <taxon>Ecdysozoa</taxon>
        <taxon>Arthropoda</taxon>
        <taxon>Hexapoda</taxon>
        <taxon>Insecta</taxon>
        <taxon>Pterygota</taxon>
        <taxon>Neoptera</taxon>
        <taxon>Endopterygota</taxon>
        <taxon>Diptera</taxon>
        <taxon>Brachycera</taxon>
        <taxon>Muscomorpha</taxon>
        <taxon>Ephydroidea</taxon>
        <taxon>Drosophilidae</taxon>
        <taxon>Drosophila</taxon>
        <taxon>Sophophora</taxon>
    </lineage>
</organism>
<accession>A0A6P8JY22</accession>
<evidence type="ECO:0000313" key="4">
    <source>
        <dbReference type="RefSeq" id="XP_033161193.1"/>
    </source>
</evidence>
<dbReference type="GO" id="GO:0005576">
    <property type="term" value="C:extracellular region"/>
    <property type="evidence" value="ECO:0007669"/>
    <property type="project" value="InterPro"/>
</dbReference>
<dbReference type="Gene3D" id="2.170.140.10">
    <property type="entry name" value="Chitin binding domain"/>
    <property type="match status" value="1"/>
</dbReference>
<protein>
    <submittedName>
        <fullName evidence="4">Uncharacterized protein LOC117141694</fullName>
    </submittedName>
</protein>
<dbReference type="GeneID" id="117141694"/>
<dbReference type="GO" id="GO:0008061">
    <property type="term" value="F:chitin binding"/>
    <property type="evidence" value="ECO:0007669"/>
    <property type="project" value="InterPro"/>
</dbReference>
<dbReference type="Proteomes" id="UP000515162">
    <property type="component" value="Chromosome 3L"/>
</dbReference>
<gene>
    <name evidence="4" type="primary">LOC117141694</name>
</gene>
<dbReference type="AlphaFoldDB" id="A0A6P8JY22"/>
<keyword evidence="3" id="KW-1185">Reference proteome</keyword>
<dbReference type="Pfam" id="PF01607">
    <property type="entry name" value="CBM_14"/>
    <property type="match status" value="1"/>
</dbReference>
<feature type="chain" id="PRO_5027654933" evidence="1">
    <location>
        <begin position="20"/>
        <end position="96"/>
    </location>
</feature>
<dbReference type="InterPro" id="IPR002557">
    <property type="entry name" value="Chitin-bd_dom"/>
</dbReference>
<evidence type="ECO:0000256" key="1">
    <source>
        <dbReference type="SAM" id="SignalP"/>
    </source>
</evidence>
<dbReference type="SUPFAM" id="SSF57625">
    <property type="entry name" value="Invertebrate chitin-binding proteins"/>
    <property type="match status" value="1"/>
</dbReference>
<dbReference type="PROSITE" id="PS50940">
    <property type="entry name" value="CHIT_BIND_II"/>
    <property type="match status" value="1"/>
</dbReference>
<proteinExistence type="predicted"/>
<feature type="domain" description="Chitin-binding type-2" evidence="2">
    <location>
        <begin position="34"/>
        <end position="96"/>
    </location>
</feature>
<dbReference type="InterPro" id="IPR036508">
    <property type="entry name" value="Chitin-bd_dom_sf"/>
</dbReference>
<reference evidence="4" key="1">
    <citation type="submission" date="2025-08" db="UniProtKB">
        <authorList>
            <consortium name="RefSeq"/>
        </authorList>
    </citation>
    <scope>IDENTIFICATION</scope>
    <source>
        <strain evidence="4">Mau12</strain>
        <tissue evidence="4">Whole Body</tissue>
    </source>
</reference>
<sequence length="96" mass="10261">MWTSLIVSLLLVQCLLAGAAPALKDLDAGTWSADEACQNVDKSVIIANQNDSTCATFVYCYKVDDSTRALIKSCKSGQFFDADLKFCSVSKPAGCV</sequence>
<evidence type="ECO:0000259" key="2">
    <source>
        <dbReference type="PROSITE" id="PS50940"/>
    </source>
</evidence>
<feature type="signal peptide" evidence="1">
    <location>
        <begin position="1"/>
        <end position="19"/>
    </location>
</feature>
<dbReference type="RefSeq" id="XP_033161193.1">
    <property type="nucleotide sequence ID" value="XM_033305302.1"/>
</dbReference>
<evidence type="ECO:0000313" key="3">
    <source>
        <dbReference type="Proteomes" id="UP000515162"/>
    </source>
</evidence>
<name>A0A6P8JY22_DROMA</name>
<keyword evidence="1" id="KW-0732">Signal</keyword>